<evidence type="ECO:0000313" key="5">
    <source>
        <dbReference type="Proteomes" id="UP000249402"/>
    </source>
</evidence>
<evidence type="ECO:0000256" key="2">
    <source>
        <dbReference type="SAM" id="Phobius"/>
    </source>
</evidence>
<dbReference type="STRING" id="1448316.A0A395GKX8"/>
<evidence type="ECO:0000256" key="1">
    <source>
        <dbReference type="SAM" id="MobiDB-lite"/>
    </source>
</evidence>
<feature type="domain" description="Fatty acid desaturase" evidence="3">
    <location>
        <begin position="98"/>
        <end position="334"/>
    </location>
</feature>
<dbReference type="PANTHER" id="PTHR32100">
    <property type="entry name" value="OMEGA-6 FATTY ACID DESATURASE, CHLOROPLASTIC"/>
    <property type="match status" value="1"/>
</dbReference>
<keyword evidence="2" id="KW-0812">Transmembrane</keyword>
<feature type="compositionally biased region" description="Basic and acidic residues" evidence="1">
    <location>
        <begin position="403"/>
        <end position="417"/>
    </location>
</feature>
<dbReference type="GO" id="GO:0006629">
    <property type="term" value="P:lipid metabolic process"/>
    <property type="evidence" value="ECO:0007669"/>
    <property type="project" value="InterPro"/>
</dbReference>
<keyword evidence="2" id="KW-1133">Transmembrane helix</keyword>
<organism evidence="4 5">
    <name type="scientific">Aspergillus ibericus CBS 121593</name>
    <dbReference type="NCBI Taxonomy" id="1448316"/>
    <lineage>
        <taxon>Eukaryota</taxon>
        <taxon>Fungi</taxon>
        <taxon>Dikarya</taxon>
        <taxon>Ascomycota</taxon>
        <taxon>Pezizomycotina</taxon>
        <taxon>Eurotiomycetes</taxon>
        <taxon>Eurotiomycetidae</taxon>
        <taxon>Eurotiales</taxon>
        <taxon>Aspergillaceae</taxon>
        <taxon>Aspergillus</taxon>
        <taxon>Aspergillus subgen. Circumdati</taxon>
    </lineage>
</organism>
<reference evidence="4 5" key="1">
    <citation type="submission" date="2018-02" db="EMBL/GenBank/DDBJ databases">
        <title>The genomes of Aspergillus section Nigri reveals drivers in fungal speciation.</title>
        <authorList>
            <consortium name="DOE Joint Genome Institute"/>
            <person name="Vesth T.C."/>
            <person name="Nybo J."/>
            <person name="Theobald S."/>
            <person name="Brandl J."/>
            <person name="Frisvad J.C."/>
            <person name="Nielsen K.F."/>
            <person name="Lyhne E.K."/>
            <person name="Kogle M.E."/>
            <person name="Kuo A."/>
            <person name="Riley R."/>
            <person name="Clum A."/>
            <person name="Nolan M."/>
            <person name="Lipzen A."/>
            <person name="Salamov A."/>
            <person name="Henrissat B."/>
            <person name="Wiebenga A."/>
            <person name="De vries R.P."/>
            <person name="Grigoriev I.V."/>
            <person name="Mortensen U.H."/>
            <person name="Andersen M.R."/>
            <person name="Baker S.E."/>
        </authorList>
    </citation>
    <scope>NUCLEOTIDE SEQUENCE [LARGE SCALE GENOMIC DNA]</scope>
    <source>
        <strain evidence="4 5">CBS 121593</strain>
    </source>
</reference>
<keyword evidence="5" id="KW-1185">Reference proteome</keyword>
<name>A0A395GKX8_9EURO</name>
<evidence type="ECO:0000313" key="4">
    <source>
        <dbReference type="EMBL" id="RAK95936.1"/>
    </source>
</evidence>
<gene>
    <name evidence="4" type="ORF">BO80DRAFT_469041</name>
</gene>
<dbReference type="RefSeq" id="XP_025570264.1">
    <property type="nucleotide sequence ID" value="XM_025722977.1"/>
</dbReference>
<dbReference type="VEuPathDB" id="FungiDB:BO80DRAFT_469041"/>
<dbReference type="GeneID" id="37227842"/>
<dbReference type="InterPro" id="IPR005804">
    <property type="entry name" value="FA_desaturase_dom"/>
</dbReference>
<dbReference type="Pfam" id="PF00487">
    <property type="entry name" value="FA_desaturase"/>
    <property type="match status" value="1"/>
</dbReference>
<feature type="region of interest" description="Disordered" evidence="1">
    <location>
        <begin position="397"/>
        <end position="417"/>
    </location>
</feature>
<protein>
    <submittedName>
        <fullName evidence="4">Delta-12 fatty acid desaturas-like protein</fullName>
    </submittedName>
</protein>
<dbReference type="AlphaFoldDB" id="A0A395GKX8"/>
<feature type="transmembrane region" description="Helical" evidence="2">
    <location>
        <begin position="49"/>
        <end position="71"/>
    </location>
</feature>
<keyword evidence="2" id="KW-0472">Membrane</keyword>
<dbReference type="OrthoDB" id="1461976at2759"/>
<dbReference type="Proteomes" id="UP000249402">
    <property type="component" value="Unassembled WGS sequence"/>
</dbReference>
<dbReference type="EMBL" id="KZ824483">
    <property type="protein sequence ID" value="RAK95936.1"/>
    <property type="molecule type" value="Genomic_DNA"/>
</dbReference>
<accession>A0A395GKX8</accession>
<proteinExistence type="predicted"/>
<evidence type="ECO:0000259" key="3">
    <source>
        <dbReference type="Pfam" id="PF00487"/>
    </source>
</evidence>
<sequence length="417" mass="47644">MELEPNKTGFQTLAEPHPTQLVPGGRVGKAVTVDDLRRAVPDYCFTPSLFWSFFYLVRDLAYSGILLMGLYRMLNTIVVQESPVLYYLTVIGSGFDQGFVWTGLWVIAHACGHSSFSRSAVLNDSIGFSTHRRHHIYANHIDKDLNSVPPQRQSYAEKIGQAAEVLEEIGQDAPWVLFLRIVLQPTIGWNWYILTNITCPPTAVVKPGMSMWRHDLGCLATIAGLYHLYTWFGSFETLFWVYIMPWTWVNHWIVMITYLHHTHPAVPQYTSESWTFLRGATATIDHHFGLIGTHFFHRISSDHVTHHLFSRISHYYARTASQVIIPLLGRHYHGRGDFNYQALETAFARCQWVEEDGDKDVAFGLRRGDAVSETDEKHRGLWYRSGRSPMPECKMLGSGLRSGLDRTKKERGGSQQL</sequence>
<dbReference type="GO" id="GO:0016491">
    <property type="term" value="F:oxidoreductase activity"/>
    <property type="evidence" value="ECO:0007669"/>
    <property type="project" value="InterPro"/>
</dbReference>
<dbReference type="InterPro" id="IPR012171">
    <property type="entry name" value="Fatty_acid_desaturase"/>
</dbReference>